<keyword evidence="3" id="KW-1185">Reference proteome</keyword>
<dbReference type="Pfam" id="PF09683">
    <property type="entry name" value="Lactococcin_972"/>
    <property type="match status" value="1"/>
</dbReference>
<feature type="chain" id="PRO_5019022971" evidence="1">
    <location>
        <begin position="31"/>
        <end position="68"/>
    </location>
</feature>
<dbReference type="EMBL" id="QXGL01000004">
    <property type="protein sequence ID" value="RSX52750.1"/>
    <property type="molecule type" value="Genomic_DNA"/>
</dbReference>
<feature type="signal peptide" evidence="1">
    <location>
        <begin position="1"/>
        <end position="30"/>
    </location>
</feature>
<protein>
    <submittedName>
        <fullName evidence="2">Bacteriocin, lactococcin 972 family</fullName>
    </submittedName>
</protein>
<evidence type="ECO:0000256" key="1">
    <source>
        <dbReference type="SAM" id="SignalP"/>
    </source>
</evidence>
<gene>
    <name evidence="2" type="ORF">D2E25_1321</name>
</gene>
<reference evidence="2 3" key="1">
    <citation type="submission" date="2018-09" db="EMBL/GenBank/DDBJ databases">
        <title>Characterization of the phylogenetic diversity of five novel species belonging to the genus Bifidobacterium.</title>
        <authorList>
            <person name="Lugli G.A."/>
            <person name="Duranti S."/>
            <person name="Milani C."/>
        </authorList>
    </citation>
    <scope>NUCLEOTIDE SEQUENCE [LARGE SCALE GENOMIC DNA]</scope>
    <source>
        <strain evidence="2 3">2034B</strain>
    </source>
</reference>
<proteinExistence type="predicted"/>
<comment type="caution">
    <text evidence="2">The sequence shown here is derived from an EMBL/GenBank/DDBJ whole genome shotgun (WGS) entry which is preliminary data.</text>
</comment>
<dbReference type="Proteomes" id="UP000287533">
    <property type="component" value="Unassembled WGS sequence"/>
</dbReference>
<organism evidence="2 3">
    <name type="scientific">Bifidobacterium goeldii</name>
    <dbReference type="NCBI Taxonomy" id="2306975"/>
    <lineage>
        <taxon>Bacteria</taxon>
        <taxon>Bacillati</taxon>
        <taxon>Actinomycetota</taxon>
        <taxon>Actinomycetes</taxon>
        <taxon>Bifidobacteriales</taxon>
        <taxon>Bifidobacteriaceae</taxon>
        <taxon>Bifidobacterium</taxon>
    </lineage>
</organism>
<evidence type="ECO:0000313" key="2">
    <source>
        <dbReference type="EMBL" id="RSX52750.1"/>
    </source>
</evidence>
<dbReference type="AlphaFoldDB" id="A0A430FIX7"/>
<name>A0A430FIX7_9BIFI</name>
<accession>A0A430FIX7</accession>
<keyword evidence="1" id="KW-0732">Signal</keyword>
<dbReference type="InterPro" id="IPR006540">
    <property type="entry name" value="Lactococcin_972"/>
</dbReference>
<dbReference type="RefSeq" id="WP_125981132.1">
    <property type="nucleotide sequence ID" value="NZ_QXGL01000004.1"/>
</dbReference>
<evidence type="ECO:0000313" key="3">
    <source>
        <dbReference type="Proteomes" id="UP000287533"/>
    </source>
</evidence>
<sequence length="68" mass="6921">MEKGHKAVKSVGAALLALGLAAGTAGTAMAAVVSAGGGTWNYGIANLLPSTNWSHYYHADSTWFKRGG</sequence>